<comment type="caution">
    <text evidence="11">The sequence shown here is derived from an EMBL/GenBank/DDBJ whole genome shotgun (WGS) entry which is preliminary data.</text>
</comment>
<feature type="compositionally biased region" description="Low complexity" evidence="10">
    <location>
        <begin position="159"/>
        <end position="235"/>
    </location>
</feature>
<reference evidence="11 12" key="1">
    <citation type="submission" date="2019-04" db="EMBL/GenBank/DDBJ databases">
        <title>Mesorhizobium composti sp. nov., isolated from compost.</title>
        <authorList>
            <person name="Lin S.-Y."/>
            <person name="Hameed A."/>
            <person name="Hsieh Y.-T."/>
            <person name="Young C.-C."/>
        </authorList>
    </citation>
    <scope>NUCLEOTIDE SEQUENCE [LARGE SCALE GENOMIC DNA]</scope>
    <source>
        <strain evidence="11 12">CC-YTH430</strain>
    </source>
</reference>
<evidence type="ECO:0000256" key="3">
    <source>
        <dbReference type="ARBA" id="ARBA00022475"/>
    </source>
</evidence>
<evidence type="ECO:0000256" key="6">
    <source>
        <dbReference type="ARBA" id="ARBA00022989"/>
    </source>
</evidence>
<evidence type="ECO:0000256" key="7">
    <source>
        <dbReference type="ARBA" id="ARBA00023010"/>
    </source>
</evidence>
<comment type="subcellular location">
    <subcellularLocation>
        <location evidence="9">Cell membrane</location>
        <topology evidence="9">Single-pass membrane protein</topology>
    </subcellularLocation>
    <subcellularLocation>
        <location evidence="1">Membrane</location>
        <topology evidence="1">Single-pass membrane protein</topology>
    </subcellularLocation>
</comment>
<evidence type="ECO:0000256" key="5">
    <source>
        <dbReference type="ARBA" id="ARBA00022927"/>
    </source>
</evidence>
<dbReference type="InterPro" id="IPR003369">
    <property type="entry name" value="TatA/B/E"/>
</dbReference>
<comment type="function">
    <text evidence="9">Part of the twin-arginine translocation (Tat) system that transports large folded proteins containing a characteristic twin-arginine motif in their signal peptide across membranes. Together with TatC, TatB is part of a receptor directly interacting with Tat signal peptides. TatB may form an oligomeric binding site that transiently accommodates folded Tat precursor proteins before their translocation.</text>
</comment>
<dbReference type="HAMAP" id="MF_00237">
    <property type="entry name" value="TatB"/>
    <property type="match status" value="1"/>
</dbReference>
<dbReference type="NCBIfam" id="TIGR01410">
    <property type="entry name" value="tatB"/>
    <property type="match status" value="1"/>
</dbReference>
<keyword evidence="4 9" id="KW-0812">Transmembrane</keyword>
<evidence type="ECO:0000313" key="12">
    <source>
        <dbReference type="Proteomes" id="UP000306441"/>
    </source>
</evidence>
<name>A0ABY2Q8Z6_9HYPH</name>
<dbReference type="PANTHER" id="PTHR33162:SF1">
    <property type="entry name" value="SEC-INDEPENDENT PROTEIN TRANSLOCASE PROTEIN TATA, CHLOROPLASTIC"/>
    <property type="match status" value="1"/>
</dbReference>
<keyword evidence="8 9" id="KW-0472">Membrane</keyword>
<evidence type="ECO:0000256" key="10">
    <source>
        <dbReference type="SAM" id="MobiDB-lite"/>
    </source>
</evidence>
<feature type="region of interest" description="Disordered" evidence="10">
    <location>
        <begin position="159"/>
        <end position="243"/>
    </location>
</feature>
<evidence type="ECO:0000256" key="2">
    <source>
        <dbReference type="ARBA" id="ARBA00022448"/>
    </source>
</evidence>
<organism evidence="11 12">
    <name type="scientific">Ollibium composti</name>
    <dbReference type="NCBI Taxonomy" id="2675109"/>
    <lineage>
        <taxon>Bacteria</taxon>
        <taxon>Pseudomonadati</taxon>
        <taxon>Pseudomonadota</taxon>
        <taxon>Alphaproteobacteria</taxon>
        <taxon>Hyphomicrobiales</taxon>
        <taxon>Phyllobacteriaceae</taxon>
        <taxon>Ollibium</taxon>
    </lineage>
</organism>
<keyword evidence="6 9" id="KW-1133">Transmembrane helix</keyword>
<protein>
    <recommendedName>
        <fullName evidence="9">Sec-independent protein translocase protein TatB</fullName>
    </recommendedName>
</protein>
<keyword evidence="12" id="KW-1185">Reference proteome</keyword>
<evidence type="ECO:0000256" key="1">
    <source>
        <dbReference type="ARBA" id="ARBA00004167"/>
    </source>
</evidence>
<dbReference type="Proteomes" id="UP000306441">
    <property type="component" value="Unassembled WGS sequence"/>
</dbReference>
<comment type="subunit">
    <text evidence="9">The Tat system comprises two distinct complexes: a TatABC complex, containing multiple copies of TatA, TatB and TatC subunits, and a separate TatA complex, containing only TatA subunits. Substrates initially bind to the TatABC complex, which probably triggers association of the separate TatA complex to form the active translocon.</text>
</comment>
<evidence type="ECO:0000313" key="11">
    <source>
        <dbReference type="EMBL" id="THF58326.1"/>
    </source>
</evidence>
<evidence type="ECO:0000256" key="9">
    <source>
        <dbReference type="HAMAP-Rule" id="MF_00237"/>
    </source>
</evidence>
<dbReference type="RefSeq" id="WP_136355415.1">
    <property type="nucleotide sequence ID" value="NZ_SSNY01000003.1"/>
</dbReference>
<dbReference type="InterPro" id="IPR018448">
    <property type="entry name" value="TatB"/>
</dbReference>
<evidence type="ECO:0000256" key="8">
    <source>
        <dbReference type="ARBA" id="ARBA00023136"/>
    </source>
</evidence>
<sequence length="243" mass="24729">MFEVGWTEMLVIAVVMIVVVGPKDLPNMLRTMGRMTAKMRGMANDFRRQFDEALKEAELDDVKKSVDSLRSLNPATEIRKQLNPFEKAAADVRAGLDQAMKPKPAPEPKVAEADAPAEPAEPLKNGATEMPGVTGPDTMPPAPAIASATADATTKATPAIKAKTATKPAKAPAAKPGKSAAPATGKVAKSPAKVAAPKAAATGKAVASAPAAKVARPAAAGKAAAVSKAAKPGKAASRKRAGS</sequence>
<dbReference type="PANTHER" id="PTHR33162">
    <property type="entry name" value="SEC-INDEPENDENT PROTEIN TRANSLOCASE PROTEIN TATA, CHLOROPLASTIC"/>
    <property type="match status" value="1"/>
</dbReference>
<dbReference type="EMBL" id="SSNY01000003">
    <property type="protein sequence ID" value="THF58326.1"/>
    <property type="molecule type" value="Genomic_DNA"/>
</dbReference>
<keyword evidence="7 9" id="KW-0811">Translocation</keyword>
<keyword evidence="5 9" id="KW-0653">Protein transport</keyword>
<feature type="compositionally biased region" description="Low complexity" evidence="10">
    <location>
        <begin position="113"/>
        <end position="124"/>
    </location>
</feature>
<dbReference type="PRINTS" id="PR01506">
    <property type="entry name" value="TATBPROTEIN"/>
</dbReference>
<proteinExistence type="inferred from homology"/>
<evidence type="ECO:0000256" key="4">
    <source>
        <dbReference type="ARBA" id="ARBA00022692"/>
    </source>
</evidence>
<dbReference type="Gene3D" id="1.20.5.3310">
    <property type="match status" value="1"/>
</dbReference>
<gene>
    <name evidence="9 11" type="primary">tatB</name>
    <name evidence="11" type="ORF">E6C48_06855</name>
</gene>
<keyword evidence="3 9" id="KW-1003">Cell membrane</keyword>
<comment type="similarity">
    <text evidence="9">Belongs to the TatB family.</text>
</comment>
<dbReference type="Pfam" id="PF02416">
    <property type="entry name" value="TatA_B_E"/>
    <property type="match status" value="1"/>
</dbReference>
<feature type="region of interest" description="Disordered" evidence="10">
    <location>
        <begin position="99"/>
        <end position="137"/>
    </location>
</feature>
<keyword evidence="2 9" id="KW-0813">Transport</keyword>
<accession>A0ABY2Q8Z6</accession>